<protein>
    <submittedName>
        <fullName evidence="1">Uncharacterized protein</fullName>
    </submittedName>
</protein>
<sequence length="679" mass="74918">MARISKTTNSGYVRLVLEVNETSTNIQANTSTISWQLWLERASTWVFDLNNESLAEVEINGQSTLSKYVSYDLRNSQWVTFGSGTMTIPHNEDGTKSITIWARLTNVADQGNINWFSGTVNLSNIPRSSGIKSVTETELGQQITINIDKKVADFRHQVWWRVNGSDWVDLGKGHDTSVQITVPIEYANRITNSTAGSLDVSVRTFQGDTKIGVDVDKYNVPIKVPENIVPTIAALTSSEQTNELSEVIPQGYFIKDKSVIRLAIDGVSGAYGSTIVSSEVALDNLIVRAAQGDFPANKTGELTATAKITDSRGRTATTSIQVNVLNYYAPKILGFLANRAGNGTNKTIIATVLANVCPVVINGVDKNSYSIKIQYSEKKANRWLDAVSYTDQTIERLSRQIDCGAFYDLTKSYDLKLIVKDKLSKGADSTITVRSSSVLAVMGDGRWAFGGFPELKGHLESFYPVAVHNTLNAEEGLLSRGNPIQEFVLTSRDGKSLKYNGNLNNLRTAGGYHAFGVQNNPLGTNNYGYVNVITHSTDNGYCVQFYVPFNSDQFYMRRCDSNRWSDWIRIVTTGVDTGWKIASLQNGWQHHVDYGEVQYSKTVDGIVHFKGTAKGGKTSKDTVILNLPEEYRPKSQLYVFAMNDSFGTAVLGITNDGRVVVKNNVDASWLGFDNVSFKI</sequence>
<name>A0A8S5MES0_9CAUD</name>
<evidence type="ECO:0000313" key="1">
    <source>
        <dbReference type="EMBL" id="DAD80714.1"/>
    </source>
</evidence>
<reference evidence="1" key="1">
    <citation type="journal article" date="2021" name="Proc. Natl. Acad. Sci. U.S.A.">
        <title>A Catalog of Tens of Thousands of Viruses from Human Metagenomes Reveals Hidden Associations with Chronic Diseases.</title>
        <authorList>
            <person name="Tisza M.J."/>
            <person name="Buck C.B."/>
        </authorList>
    </citation>
    <scope>NUCLEOTIDE SEQUENCE</scope>
    <source>
        <strain evidence="1">Ctet217</strain>
    </source>
</reference>
<proteinExistence type="predicted"/>
<organism evidence="1">
    <name type="scientific">Siphoviridae sp. ctet217</name>
    <dbReference type="NCBI Taxonomy" id="2826409"/>
    <lineage>
        <taxon>Viruses</taxon>
        <taxon>Duplodnaviria</taxon>
        <taxon>Heunggongvirae</taxon>
        <taxon>Uroviricota</taxon>
        <taxon>Caudoviricetes</taxon>
    </lineage>
</organism>
<dbReference type="InterPro" id="IPR008577">
    <property type="entry name" value="DUF859"/>
</dbReference>
<dbReference type="CDD" id="cd19958">
    <property type="entry name" value="pyocin_knob"/>
    <property type="match status" value="1"/>
</dbReference>
<accession>A0A8S5MES0</accession>
<dbReference type="Pfam" id="PF05895">
    <property type="entry name" value="DUF859"/>
    <property type="match status" value="1"/>
</dbReference>
<dbReference type="EMBL" id="BK014887">
    <property type="protein sequence ID" value="DAD80714.1"/>
    <property type="molecule type" value="Genomic_DNA"/>
</dbReference>